<dbReference type="Proteomes" id="UP000306102">
    <property type="component" value="Unassembled WGS sequence"/>
</dbReference>
<feature type="transmembrane region" description="Helical" evidence="8">
    <location>
        <begin position="578"/>
        <end position="600"/>
    </location>
</feature>
<keyword evidence="11" id="KW-1185">Reference proteome</keyword>
<dbReference type="PANTHER" id="PTHR24186">
    <property type="entry name" value="PROTEIN PHOSPHATASE 1 REGULATORY SUBUNIT"/>
    <property type="match status" value="1"/>
</dbReference>
<evidence type="ECO:0000256" key="7">
    <source>
        <dbReference type="PROSITE-ProRule" id="PRU00023"/>
    </source>
</evidence>
<protein>
    <recommendedName>
        <fullName evidence="9">PGG domain-containing protein</fullName>
    </recommendedName>
</protein>
<keyword evidence="2 8" id="KW-0812">Transmembrane</keyword>
<sequence>MTYFSVEDFVGNGALKGILPKLLEEGWDDVRNLKLMKSEDMDAINMTQQQKDALEMRSYLHDRALMQYGDKLEDSGKSLAKLLELSNDDLSAQFASEMDPNLYREAMGDKEKMEGEKKPELVPHISWSSRLCAWINWFSESDTKLSEEKIGGKENEDNDEDVHYLMQYINDQQQLELQFTSNKNTVLHVAAQFGNKKYVKIILEKSPLSSLLCCLNIDGETPLHIAVREGHLDIVKALVGHAKRLDHEEVESGGGAAMEMLRATNKDNDTVLHMAVRNPDNVDVVEWLAKEDPEFTHPPNNAKETPLYLAAERQHNDMVSMILKNCRSPTYGGPKGQTALHAATTDRLKIESTKLLLEWKSDLIKETDEYGWTPLHYAARFGNQYGVKLMLEKDKSVAYITTDKEGYEKTALHIAAAHGHVSVIEEILSQCPNCWEMVNSKGQNVLHIVVDTEHKKVMEYIFKKSWIFHLINQKDIEGNTSLHLLATFLEVGKRDIWRELWFSGDRLATNNENVTPINTLLSRTKEHNPIGGARNIVSRDQELTTKIRKEERKKREAQVKEEGKAWNKELKEMADTHIIVAILITTITFAASCTMPGGFNSNKGSNQGMPLLLGEVAFKVFVITNTIAMICSISSVFLYVTASVFYFNEKDNVETLEKRYMVASSLVVVAVAALIVAFITGSYAVLAHSLALAIFVCVVGCISFFIYFFELKKLQCEKHTISFIKECLEGMVENVKGYGE</sequence>
<evidence type="ECO:0000256" key="1">
    <source>
        <dbReference type="ARBA" id="ARBA00004141"/>
    </source>
</evidence>
<dbReference type="Pfam" id="PF12796">
    <property type="entry name" value="Ank_2"/>
    <property type="match status" value="4"/>
</dbReference>
<dbReference type="InterPro" id="IPR026961">
    <property type="entry name" value="PGG_dom"/>
</dbReference>
<evidence type="ECO:0000313" key="11">
    <source>
        <dbReference type="Proteomes" id="UP000306102"/>
    </source>
</evidence>
<feature type="transmembrane region" description="Helical" evidence="8">
    <location>
        <begin position="660"/>
        <end position="679"/>
    </location>
</feature>
<evidence type="ECO:0000256" key="3">
    <source>
        <dbReference type="ARBA" id="ARBA00022737"/>
    </source>
</evidence>
<accession>A0A4S4E3U6</accession>
<dbReference type="STRING" id="542762.A0A4S4E3U6"/>
<keyword evidence="6 8" id="KW-0472">Membrane</keyword>
<dbReference type="Gene3D" id="1.25.40.20">
    <property type="entry name" value="Ankyrin repeat-containing domain"/>
    <property type="match status" value="1"/>
</dbReference>
<dbReference type="InterPro" id="IPR036770">
    <property type="entry name" value="Ankyrin_rpt-contain_sf"/>
</dbReference>
<keyword evidence="5 7" id="KW-0040">ANK repeat</keyword>
<feature type="domain" description="PGG" evidence="9">
    <location>
        <begin position="568"/>
        <end position="685"/>
    </location>
</feature>
<feature type="repeat" description="ANK" evidence="7">
    <location>
        <begin position="370"/>
        <end position="402"/>
    </location>
</feature>
<evidence type="ECO:0000313" key="10">
    <source>
        <dbReference type="EMBL" id="THG10573.1"/>
    </source>
</evidence>
<comment type="subcellular location">
    <subcellularLocation>
        <location evidence="1">Membrane</location>
        <topology evidence="1">Multi-pass membrane protein</topology>
    </subcellularLocation>
</comment>
<proteinExistence type="predicted"/>
<dbReference type="GO" id="GO:0005886">
    <property type="term" value="C:plasma membrane"/>
    <property type="evidence" value="ECO:0007669"/>
    <property type="project" value="TreeGrafter"/>
</dbReference>
<evidence type="ECO:0000259" key="9">
    <source>
        <dbReference type="Pfam" id="PF13962"/>
    </source>
</evidence>
<feature type="transmembrane region" description="Helical" evidence="8">
    <location>
        <begin position="620"/>
        <end position="648"/>
    </location>
</feature>
<dbReference type="Pfam" id="PF13962">
    <property type="entry name" value="PGG"/>
    <property type="match status" value="1"/>
</dbReference>
<organism evidence="10 11">
    <name type="scientific">Camellia sinensis var. sinensis</name>
    <name type="common">China tea</name>
    <dbReference type="NCBI Taxonomy" id="542762"/>
    <lineage>
        <taxon>Eukaryota</taxon>
        <taxon>Viridiplantae</taxon>
        <taxon>Streptophyta</taxon>
        <taxon>Embryophyta</taxon>
        <taxon>Tracheophyta</taxon>
        <taxon>Spermatophyta</taxon>
        <taxon>Magnoliopsida</taxon>
        <taxon>eudicotyledons</taxon>
        <taxon>Gunneridae</taxon>
        <taxon>Pentapetalae</taxon>
        <taxon>asterids</taxon>
        <taxon>Ericales</taxon>
        <taxon>Theaceae</taxon>
        <taxon>Camellia</taxon>
    </lineage>
</organism>
<dbReference type="AlphaFoldDB" id="A0A4S4E3U6"/>
<evidence type="ECO:0000256" key="6">
    <source>
        <dbReference type="ARBA" id="ARBA00023136"/>
    </source>
</evidence>
<feature type="transmembrane region" description="Helical" evidence="8">
    <location>
        <begin position="685"/>
        <end position="709"/>
    </location>
</feature>
<reference evidence="10 11" key="1">
    <citation type="journal article" date="2018" name="Proc. Natl. Acad. Sci. U.S.A.">
        <title>Draft genome sequence of Camellia sinensis var. sinensis provides insights into the evolution of the tea genome and tea quality.</title>
        <authorList>
            <person name="Wei C."/>
            <person name="Yang H."/>
            <person name="Wang S."/>
            <person name="Zhao J."/>
            <person name="Liu C."/>
            <person name="Gao L."/>
            <person name="Xia E."/>
            <person name="Lu Y."/>
            <person name="Tai Y."/>
            <person name="She G."/>
            <person name="Sun J."/>
            <person name="Cao H."/>
            <person name="Tong W."/>
            <person name="Gao Q."/>
            <person name="Li Y."/>
            <person name="Deng W."/>
            <person name="Jiang X."/>
            <person name="Wang W."/>
            <person name="Chen Q."/>
            <person name="Zhang S."/>
            <person name="Li H."/>
            <person name="Wu J."/>
            <person name="Wang P."/>
            <person name="Li P."/>
            <person name="Shi C."/>
            <person name="Zheng F."/>
            <person name="Jian J."/>
            <person name="Huang B."/>
            <person name="Shan D."/>
            <person name="Shi M."/>
            <person name="Fang C."/>
            <person name="Yue Y."/>
            <person name="Li F."/>
            <person name="Li D."/>
            <person name="Wei S."/>
            <person name="Han B."/>
            <person name="Jiang C."/>
            <person name="Yin Y."/>
            <person name="Xia T."/>
            <person name="Zhang Z."/>
            <person name="Bennetzen J.L."/>
            <person name="Zhao S."/>
            <person name="Wan X."/>
        </authorList>
    </citation>
    <scope>NUCLEOTIDE SEQUENCE [LARGE SCALE GENOMIC DNA]</scope>
    <source>
        <strain evidence="11">cv. Shuchazao</strain>
        <tissue evidence="10">Leaf</tissue>
    </source>
</reference>
<evidence type="ECO:0000256" key="4">
    <source>
        <dbReference type="ARBA" id="ARBA00022989"/>
    </source>
</evidence>
<dbReference type="PANTHER" id="PTHR24186:SF50">
    <property type="entry name" value="ANKYRIN REPEAT-CONTAINING PROTEIN ITN1-LIKE ISOFORM X1"/>
    <property type="match status" value="1"/>
</dbReference>
<dbReference type="InterPro" id="IPR002110">
    <property type="entry name" value="Ankyrin_rpt"/>
</dbReference>
<feature type="repeat" description="ANK" evidence="7">
    <location>
        <begin position="218"/>
        <end position="250"/>
    </location>
</feature>
<dbReference type="PROSITE" id="PS50297">
    <property type="entry name" value="ANK_REP_REGION"/>
    <property type="match status" value="2"/>
</dbReference>
<dbReference type="EMBL" id="SDRB02007813">
    <property type="protein sequence ID" value="THG10573.1"/>
    <property type="molecule type" value="Genomic_DNA"/>
</dbReference>
<evidence type="ECO:0000256" key="8">
    <source>
        <dbReference type="SAM" id="Phobius"/>
    </source>
</evidence>
<evidence type="ECO:0000256" key="2">
    <source>
        <dbReference type="ARBA" id="ARBA00022692"/>
    </source>
</evidence>
<keyword evidence="4 8" id="KW-1133">Transmembrane helix</keyword>
<gene>
    <name evidence="10" type="ORF">TEA_005658</name>
</gene>
<dbReference type="PROSITE" id="PS50088">
    <property type="entry name" value="ANK_REPEAT"/>
    <property type="match status" value="2"/>
</dbReference>
<dbReference type="SMART" id="SM00248">
    <property type="entry name" value="ANK"/>
    <property type="match status" value="8"/>
</dbReference>
<dbReference type="SUPFAM" id="SSF48403">
    <property type="entry name" value="Ankyrin repeat"/>
    <property type="match status" value="2"/>
</dbReference>
<name>A0A4S4E3U6_CAMSN</name>
<evidence type="ECO:0000256" key="5">
    <source>
        <dbReference type="ARBA" id="ARBA00023043"/>
    </source>
</evidence>
<keyword evidence="3" id="KW-0677">Repeat</keyword>
<comment type="caution">
    <text evidence="10">The sequence shown here is derived from an EMBL/GenBank/DDBJ whole genome shotgun (WGS) entry which is preliminary data.</text>
</comment>